<evidence type="ECO:0008006" key="3">
    <source>
        <dbReference type="Google" id="ProtNLM"/>
    </source>
</evidence>
<accession>A0ABQ5WYD7</accession>
<dbReference type="Proteomes" id="UP001156672">
    <property type="component" value="Unassembled WGS sequence"/>
</dbReference>
<gene>
    <name evidence="1" type="ORF">GCM10007866_00220</name>
</gene>
<keyword evidence="2" id="KW-1185">Reference proteome</keyword>
<comment type="caution">
    <text evidence="1">The sequence shown here is derived from an EMBL/GenBank/DDBJ whole genome shotgun (WGS) entry which is preliminary data.</text>
</comment>
<dbReference type="EMBL" id="BSNW01000002">
    <property type="protein sequence ID" value="GLQ67574.1"/>
    <property type="molecule type" value="Genomic_DNA"/>
</dbReference>
<protein>
    <recommendedName>
        <fullName evidence="3">Transposase</fullName>
    </recommendedName>
</protein>
<proteinExistence type="predicted"/>
<reference evidence="2" key="1">
    <citation type="journal article" date="2019" name="Int. J. Syst. Evol. Microbiol.">
        <title>The Global Catalogue of Microorganisms (GCM) 10K type strain sequencing project: providing services to taxonomists for standard genome sequencing and annotation.</title>
        <authorList>
            <consortium name="The Broad Institute Genomics Platform"/>
            <consortium name="The Broad Institute Genome Sequencing Center for Infectious Disease"/>
            <person name="Wu L."/>
            <person name="Ma J."/>
        </authorList>
    </citation>
    <scope>NUCLEOTIDE SEQUENCE [LARGE SCALE GENOMIC DNA]</scope>
    <source>
        <strain evidence="2">NBRC 3250</strain>
    </source>
</reference>
<sequence length="39" mass="4419">MQYQPVGRDLLAQSKERWAIKVVTQATINLSVEKDVMGD</sequence>
<name>A0ABQ5WYD7_9PROT</name>
<evidence type="ECO:0000313" key="1">
    <source>
        <dbReference type="EMBL" id="GLQ67574.1"/>
    </source>
</evidence>
<organism evidence="1 2">
    <name type="scientific">Gluconobacter albidus</name>
    <dbReference type="NCBI Taxonomy" id="318683"/>
    <lineage>
        <taxon>Bacteria</taxon>
        <taxon>Pseudomonadati</taxon>
        <taxon>Pseudomonadota</taxon>
        <taxon>Alphaproteobacteria</taxon>
        <taxon>Acetobacterales</taxon>
        <taxon>Acetobacteraceae</taxon>
        <taxon>Gluconobacter</taxon>
    </lineage>
</organism>
<evidence type="ECO:0000313" key="2">
    <source>
        <dbReference type="Proteomes" id="UP001156672"/>
    </source>
</evidence>